<dbReference type="Proteomes" id="UP000287171">
    <property type="component" value="Unassembled WGS sequence"/>
</dbReference>
<keyword evidence="2" id="KW-0472">Membrane</keyword>
<keyword evidence="2" id="KW-1133">Transmembrane helix</keyword>
<organism evidence="3 4">
    <name type="scientific">Dictyobacter alpinus</name>
    <dbReference type="NCBI Taxonomy" id="2014873"/>
    <lineage>
        <taxon>Bacteria</taxon>
        <taxon>Bacillati</taxon>
        <taxon>Chloroflexota</taxon>
        <taxon>Ktedonobacteria</taxon>
        <taxon>Ktedonobacterales</taxon>
        <taxon>Dictyobacteraceae</taxon>
        <taxon>Dictyobacter</taxon>
    </lineage>
</organism>
<gene>
    <name evidence="3" type="ORF">KDA_38370</name>
</gene>
<name>A0A402BAD9_9CHLR</name>
<reference evidence="4" key="1">
    <citation type="submission" date="2018-12" db="EMBL/GenBank/DDBJ databases">
        <title>Tengunoibacter tsumagoiensis gen. nov., sp. nov., Dictyobacter kobayashii sp. nov., D. alpinus sp. nov., and D. joshuensis sp. nov. and description of Dictyobacteraceae fam. nov. within the order Ktedonobacterales isolated from Tengu-no-mugimeshi.</title>
        <authorList>
            <person name="Wang C.M."/>
            <person name="Zheng Y."/>
            <person name="Sakai Y."/>
            <person name="Toyoda A."/>
            <person name="Minakuchi Y."/>
            <person name="Abe K."/>
            <person name="Yokota A."/>
            <person name="Yabe S."/>
        </authorList>
    </citation>
    <scope>NUCLEOTIDE SEQUENCE [LARGE SCALE GENOMIC DNA]</scope>
    <source>
        <strain evidence="4">Uno16</strain>
    </source>
</reference>
<feature type="region of interest" description="Disordered" evidence="1">
    <location>
        <begin position="1"/>
        <end position="51"/>
    </location>
</feature>
<proteinExistence type="predicted"/>
<evidence type="ECO:0000313" key="3">
    <source>
        <dbReference type="EMBL" id="GCE28353.1"/>
    </source>
</evidence>
<dbReference type="EMBL" id="BIFT01000001">
    <property type="protein sequence ID" value="GCE28353.1"/>
    <property type="molecule type" value="Genomic_DNA"/>
</dbReference>
<accession>A0A402BAD9</accession>
<protein>
    <submittedName>
        <fullName evidence="3">Uncharacterized protein</fullName>
    </submittedName>
</protein>
<sequence length="276" mass="29797">MSTTSQPLRRLNGFKAARVAPDKAATPEQSAQAETPIQPQNVEKPEAPANKLTLTQRYSADQSTKMVAAASQLEPAIEQDNATNPKIPAIPKKPAVPNTPSIPNTPAVPEAAALPDTSAAPEMASIPDTPAIPEAVALPNTPATPDAAASKLTLTQRYVAEQSTTVVAAATPEQIPPQPEWKKEPEKPILTPAQARAIQGILRPAYIASTKSVVRTRYKTRHIQHADFWIFFAIIIGLIGLLGIYIFISYHGTKVYYPHEQTRTITLVHTTSVKKI</sequence>
<evidence type="ECO:0000256" key="2">
    <source>
        <dbReference type="SAM" id="Phobius"/>
    </source>
</evidence>
<keyword evidence="2" id="KW-0812">Transmembrane</keyword>
<feature type="compositionally biased region" description="Low complexity" evidence="1">
    <location>
        <begin position="85"/>
        <end position="95"/>
    </location>
</feature>
<comment type="caution">
    <text evidence="3">The sequence shown here is derived from an EMBL/GenBank/DDBJ whole genome shotgun (WGS) entry which is preliminary data.</text>
</comment>
<feature type="compositionally biased region" description="Polar residues" evidence="1">
    <location>
        <begin position="27"/>
        <end position="41"/>
    </location>
</feature>
<feature type="transmembrane region" description="Helical" evidence="2">
    <location>
        <begin position="228"/>
        <end position="248"/>
    </location>
</feature>
<evidence type="ECO:0000256" key="1">
    <source>
        <dbReference type="SAM" id="MobiDB-lite"/>
    </source>
</evidence>
<evidence type="ECO:0000313" key="4">
    <source>
        <dbReference type="Proteomes" id="UP000287171"/>
    </source>
</evidence>
<dbReference type="AlphaFoldDB" id="A0A402BAD9"/>
<keyword evidence="4" id="KW-1185">Reference proteome</keyword>
<feature type="region of interest" description="Disordered" evidence="1">
    <location>
        <begin position="76"/>
        <end position="106"/>
    </location>
</feature>
<dbReference type="RefSeq" id="WP_126628582.1">
    <property type="nucleotide sequence ID" value="NZ_BIFT01000001.1"/>
</dbReference>